<sequence>MHILATAFPALALVARAAAACNGKAEYCDRAYSKITFAGSHNSGFVGIGPSDNQLTSVSAQLDQGIRFLTTQTHDKNGVIQMCHTSCALLDAGPLENYLKTVRTWVDSHPDDVVTLLITNGDAIDVNKFADAFKTAGLDSYTFAPAGKLGFDDWPTLGSLISSGNRVIVFMDYHSDTTKVPYILDQFAYYFETPFDPLEAQLSGCNIDRPNGASADGRLILANHNRNYEVLGINLPDLAHAIETNSVASITTQTDTCKKLHGRNPNVVLLDYVVLGEVINAQNKLNGL</sequence>
<gene>
    <name evidence="1" type="ORF">NUW58_g412</name>
</gene>
<dbReference type="EMBL" id="JAPDGR010000034">
    <property type="protein sequence ID" value="KAJ2998173.1"/>
    <property type="molecule type" value="Genomic_DNA"/>
</dbReference>
<organism evidence="1 2">
    <name type="scientific">Xylaria curta</name>
    <dbReference type="NCBI Taxonomy" id="42375"/>
    <lineage>
        <taxon>Eukaryota</taxon>
        <taxon>Fungi</taxon>
        <taxon>Dikarya</taxon>
        <taxon>Ascomycota</taxon>
        <taxon>Pezizomycotina</taxon>
        <taxon>Sordariomycetes</taxon>
        <taxon>Xylariomycetidae</taxon>
        <taxon>Xylariales</taxon>
        <taxon>Xylariaceae</taxon>
        <taxon>Xylaria</taxon>
    </lineage>
</organism>
<accession>A0ACC1PQQ5</accession>
<comment type="caution">
    <text evidence="1">The sequence shown here is derived from an EMBL/GenBank/DDBJ whole genome shotgun (WGS) entry which is preliminary data.</text>
</comment>
<evidence type="ECO:0000313" key="2">
    <source>
        <dbReference type="Proteomes" id="UP001143856"/>
    </source>
</evidence>
<protein>
    <submittedName>
        <fullName evidence="1">Uncharacterized protein</fullName>
    </submittedName>
</protein>
<dbReference type="Proteomes" id="UP001143856">
    <property type="component" value="Unassembled WGS sequence"/>
</dbReference>
<keyword evidence="2" id="KW-1185">Reference proteome</keyword>
<reference evidence="1" key="1">
    <citation type="submission" date="2022-10" db="EMBL/GenBank/DDBJ databases">
        <title>Genome Sequence of Xylaria curta.</title>
        <authorList>
            <person name="Buettner E."/>
        </authorList>
    </citation>
    <scope>NUCLEOTIDE SEQUENCE</scope>
    <source>
        <strain evidence="1">Babe10</strain>
    </source>
</reference>
<evidence type="ECO:0000313" key="1">
    <source>
        <dbReference type="EMBL" id="KAJ2998173.1"/>
    </source>
</evidence>
<name>A0ACC1PQQ5_9PEZI</name>
<proteinExistence type="predicted"/>